<dbReference type="EMBL" id="KZ270026">
    <property type="protein sequence ID" value="OZC07649.1"/>
    <property type="molecule type" value="Genomic_DNA"/>
</dbReference>
<evidence type="ECO:0000313" key="10">
    <source>
        <dbReference type="Proteomes" id="UP000242913"/>
    </source>
</evidence>
<feature type="transmembrane region" description="Helical" evidence="8">
    <location>
        <begin position="411"/>
        <end position="433"/>
    </location>
</feature>
<evidence type="ECO:0000256" key="1">
    <source>
        <dbReference type="ARBA" id="ARBA00004141"/>
    </source>
</evidence>
<evidence type="ECO:0000256" key="5">
    <source>
        <dbReference type="ARBA" id="ARBA00022989"/>
    </source>
</evidence>
<keyword evidence="4 8" id="KW-0812">Transmembrane</keyword>
<evidence type="ECO:0000256" key="6">
    <source>
        <dbReference type="ARBA" id="ARBA00023136"/>
    </source>
</evidence>
<feature type="transmembrane region" description="Helical" evidence="8">
    <location>
        <begin position="232"/>
        <end position="253"/>
    </location>
</feature>
<comment type="subcellular location">
    <subcellularLocation>
        <location evidence="1">Membrane</location>
        <topology evidence="1">Multi-pass membrane protein</topology>
    </subcellularLocation>
</comment>
<feature type="transmembrane region" description="Helical" evidence="8">
    <location>
        <begin position="349"/>
        <end position="368"/>
    </location>
</feature>
<feature type="transmembrane region" description="Helical" evidence="8">
    <location>
        <begin position="201"/>
        <end position="220"/>
    </location>
</feature>
<feature type="transmembrane region" description="Helical" evidence="8">
    <location>
        <begin position="285"/>
        <end position="307"/>
    </location>
</feature>
<dbReference type="AlphaFoldDB" id="A0A238BQJ0"/>
<dbReference type="PANTHER" id="PTHR14233">
    <property type="entry name" value="DUF914-RELATED"/>
    <property type="match status" value="1"/>
</dbReference>
<dbReference type="GO" id="GO:0022857">
    <property type="term" value="F:transmembrane transporter activity"/>
    <property type="evidence" value="ECO:0007669"/>
    <property type="project" value="InterPro"/>
</dbReference>
<evidence type="ECO:0000256" key="7">
    <source>
        <dbReference type="ARBA" id="ARBA00037727"/>
    </source>
</evidence>
<feature type="transmembrane region" description="Helical" evidence="8">
    <location>
        <begin position="439"/>
        <end position="457"/>
    </location>
</feature>
<keyword evidence="5 8" id="KW-1133">Transmembrane helix</keyword>
<evidence type="ECO:0000256" key="4">
    <source>
        <dbReference type="ARBA" id="ARBA00022692"/>
    </source>
</evidence>
<feature type="transmembrane region" description="Helical" evidence="8">
    <location>
        <begin position="319"/>
        <end position="337"/>
    </location>
</feature>
<dbReference type="Proteomes" id="UP000242913">
    <property type="component" value="Unassembled WGS sequence"/>
</dbReference>
<evidence type="ECO:0000256" key="8">
    <source>
        <dbReference type="SAM" id="Phobius"/>
    </source>
</evidence>
<dbReference type="GO" id="GO:0016020">
    <property type="term" value="C:membrane"/>
    <property type="evidence" value="ECO:0007669"/>
    <property type="project" value="UniProtKB-SubCell"/>
</dbReference>
<feature type="transmembrane region" description="Helical" evidence="8">
    <location>
        <begin position="168"/>
        <end position="189"/>
    </location>
</feature>
<evidence type="ECO:0008006" key="11">
    <source>
        <dbReference type="Google" id="ProtNLM"/>
    </source>
</evidence>
<keyword evidence="6 8" id="KW-0472">Membrane</keyword>
<dbReference type="SUPFAM" id="SSF103481">
    <property type="entry name" value="Multidrug resistance efflux transporter EmrE"/>
    <property type="match status" value="1"/>
</dbReference>
<dbReference type="InterPro" id="IPR009262">
    <property type="entry name" value="SLC35_F1/F2/F6"/>
</dbReference>
<comment type="function">
    <text evidence="7">Putative solute transporter.</text>
</comment>
<reference evidence="9 10" key="1">
    <citation type="submission" date="2015-12" db="EMBL/GenBank/DDBJ databases">
        <title>Draft genome of the nematode, Onchocerca flexuosa.</title>
        <authorList>
            <person name="Mitreva M."/>
        </authorList>
    </citation>
    <scope>NUCLEOTIDE SEQUENCE [LARGE SCALE GENOMIC DNA]</scope>
    <source>
        <strain evidence="9">Red Deer</strain>
    </source>
</reference>
<keyword evidence="3" id="KW-0813">Transport</keyword>
<name>A0A238BQJ0_9BILA</name>
<gene>
    <name evidence="9" type="ORF">X798_05368</name>
</gene>
<sequence length="562" mass="62883">MQVERNRGGDIHYFSDWPEYWNWQLPATSSSSQSDQYQSRSIAAWHACERDSISKSSDQDSASIIEWQLPERRPVIGANCLKHRNYYTIISSQQPLTSQMIVRKTSPVNGVIPMTSYASYAIPSTRPTNTPLKTPIPLGAISSDQEEEGIDCSPCCSNDILRRTFRNIFYGQILSLCLCGTGVSSQLLSDRGVKTPTAQNFLNYFLLSSIYGTMLVFRKGENAFLPALRQRGWRYFLLALIDVEANYVIVYAYQFTNLTSIQLLDCSTIPTVLLLSWLFLYTRYLVTHIIGVGMCLVGIAVLIWADALEGKGGSGDNRVLGDVLCLVGSILYAVGNVGEEFLVKQNSRVEYLGMVGLFGSIISGIQLAALEHHELASVNWSGTIVVFYLIFIASMFLFYSMVSVVVKKSSALMFNLSILTADFYTLVFGLFMFKYEFHALYFVSFALVMIGSLIYSIRETERRDPDEPHNICCLICHCCTDDDNGTDDDNQSLSIPQQYFAQTSSVRIGSGIGTANNTAMYGATAYPKTTNMKHCPVHGRQVPFLQQQQQQQQPIDTLETYT</sequence>
<protein>
    <recommendedName>
        <fullName evidence="11">Solute carrier family 35 member F2</fullName>
    </recommendedName>
</protein>
<evidence type="ECO:0000256" key="3">
    <source>
        <dbReference type="ARBA" id="ARBA00022448"/>
    </source>
</evidence>
<evidence type="ECO:0000313" key="9">
    <source>
        <dbReference type="EMBL" id="OZC07649.1"/>
    </source>
</evidence>
<feature type="transmembrane region" description="Helical" evidence="8">
    <location>
        <begin position="259"/>
        <end position="280"/>
    </location>
</feature>
<dbReference type="OrthoDB" id="429955at2759"/>
<dbReference type="InterPro" id="IPR037185">
    <property type="entry name" value="EmrE-like"/>
</dbReference>
<comment type="similarity">
    <text evidence="2">Belongs to the SLC35F solute transporter family.</text>
</comment>
<proteinExistence type="inferred from homology"/>
<evidence type="ECO:0000256" key="2">
    <source>
        <dbReference type="ARBA" id="ARBA00007863"/>
    </source>
</evidence>
<dbReference type="PANTHER" id="PTHR14233:SF4">
    <property type="entry name" value="SOLUTE CARRIER FAMILY 35 MEMBER F2"/>
    <property type="match status" value="1"/>
</dbReference>
<organism evidence="9 10">
    <name type="scientific">Onchocerca flexuosa</name>
    <dbReference type="NCBI Taxonomy" id="387005"/>
    <lineage>
        <taxon>Eukaryota</taxon>
        <taxon>Metazoa</taxon>
        <taxon>Ecdysozoa</taxon>
        <taxon>Nematoda</taxon>
        <taxon>Chromadorea</taxon>
        <taxon>Rhabditida</taxon>
        <taxon>Spirurina</taxon>
        <taxon>Spiruromorpha</taxon>
        <taxon>Filarioidea</taxon>
        <taxon>Onchocercidae</taxon>
        <taxon>Onchocerca</taxon>
    </lineage>
</organism>
<feature type="transmembrane region" description="Helical" evidence="8">
    <location>
        <begin position="380"/>
        <end position="399"/>
    </location>
</feature>
<accession>A0A238BQJ0</accession>
<keyword evidence="10" id="KW-1185">Reference proteome</keyword>
<dbReference type="InterPro" id="IPR052221">
    <property type="entry name" value="SLC35F_Transporter"/>
</dbReference>
<dbReference type="Pfam" id="PF06027">
    <property type="entry name" value="SLC35F"/>
    <property type="match status" value="1"/>
</dbReference>